<dbReference type="Gene3D" id="3.30.450.90">
    <property type="match status" value="1"/>
</dbReference>
<gene>
    <name evidence="5" type="ORF">A2628_00915</name>
</gene>
<comment type="caution">
    <text evidence="5">The sequence shown here is derived from an EMBL/GenBank/DDBJ whole genome shotgun (WGS) entry which is preliminary data.</text>
</comment>
<dbReference type="Gene3D" id="3.30.300.160">
    <property type="entry name" value="Type II secretion system, protein E, N-terminal domain"/>
    <property type="match status" value="1"/>
</dbReference>
<dbReference type="InterPro" id="IPR037257">
    <property type="entry name" value="T2SS_E_N_sf"/>
</dbReference>
<dbReference type="Proteomes" id="UP000179221">
    <property type="component" value="Unassembled WGS sequence"/>
</dbReference>
<evidence type="ECO:0000313" key="6">
    <source>
        <dbReference type="Proteomes" id="UP000179221"/>
    </source>
</evidence>
<evidence type="ECO:0000259" key="4">
    <source>
        <dbReference type="SMART" id="SM00382"/>
    </source>
</evidence>
<evidence type="ECO:0000313" key="5">
    <source>
        <dbReference type="EMBL" id="OGM27348.1"/>
    </source>
</evidence>
<dbReference type="GO" id="GO:0005524">
    <property type="term" value="F:ATP binding"/>
    <property type="evidence" value="ECO:0007669"/>
    <property type="project" value="UniProtKB-KW"/>
</dbReference>
<dbReference type="PANTHER" id="PTHR30258:SF2">
    <property type="entry name" value="COMG OPERON PROTEIN 1"/>
    <property type="match status" value="1"/>
</dbReference>
<accession>A0A1F7YL70</accession>
<dbReference type="InterPro" id="IPR027417">
    <property type="entry name" value="P-loop_NTPase"/>
</dbReference>
<dbReference type="AlphaFoldDB" id="A0A1F7YL70"/>
<feature type="domain" description="AAA+ ATPase" evidence="4">
    <location>
        <begin position="326"/>
        <end position="447"/>
    </location>
</feature>
<keyword evidence="2" id="KW-0547">Nucleotide-binding</keyword>
<proteinExistence type="inferred from homology"/>
<dbReference type="PANTHER" id="PTHR30258">
    <property type="entry name" value="TYPE II SECRETION SYSTEM PROTEIN GSPE-RELATED"/>
    <property type="match status" value="1"/>
</dbReference>
<dbReference type="InterPro" id="IPR003593">
    <property type="entry name" value="AAA+_ATPase"/>
</dbReference>
<name>A0A1F7YL70_9BACT</name>
<organism evidence="5 6">
    <name type="scientific">Candidatus Woesebacteria bacterium RIFCSPHIGHO2_01_FULL_40_22</name>
    <dbReference type="NCBI Taxonomy" id="1802499"/>
    <lineage>
        <taxon>Bacteria</taxon>
        <taxon>Candidatus Woeseibacteriota</taxon>
    </lineage>
</organism>
<dbReference type="InterPro" id="IPR007831">
    <property type="entry name" value="T2SS_GspE_N"/>
</dbReference>
<dbReference type="SUPFAM" id="SSF160246">
    <property type="entry name" value="EspE N-terminal domain-like"/>
    <property type="match status" value="1"/>
</dbReference>
<dbReference type="GO" id="GO:0005886">
    <property type="term" value="C:plasma membrane"/>
    <property type="evidence" value="ECO:0007669"/>
    <property type="project" value="TreeGrafter"/>
</dbReference>
<evidence type="ECO:0000256" key="2">
    <source>
        <dbReference type="ARBA" id="ARBA00022741"/>
    </source>
</evidence>
<dbReference type="SMART" id="SM00382">
    <property type="entry name" value="AAA"/>
    <property type="match status" value="1"/>
</dbReference>
<dbReference type="Pfam" id="PF05157">
    <property type="entry name" value="MshEN"/>
    <property type="match status" value="1"/>
</dbReference>
<evidence type="ECO:0000256" key="1">
    <source>
        <dbReference type="ARBA" id="ARBA00006611"/>
    </source>
</evidence>
<dbReference type="CDD" id="cd01129">
    <property type="entry name" value="PulE-GspE-like"/>
    <property type="match status" value="1"/>
</dbReference>
<dbReference type="EMBL" id="MGGL01000004">
    <property type="protein sequence ID" value="OGM27348.1"/>
    <property type="molecule type" value="Genomic_DNA"/>
</dbReference>
<dbReference type="Pfam" id="PF00437">
    <property type="entry name" value="T2SSE"/>
    <property type="match status" value="1"/>
</dbReference>
<dbReference type="FunFam" id="3.40.50.300:FF:000398">
    <property type="entry name" value="Type IV pilus assembly ATPase PilB"/>
    <property type="match status" value="1"/>
</dbReference>
<dbReference type="GO" id="GO:0016887">
    <property type="term" value="F:ATP hydrolysis activity"/>
    <property type="evidence" value="ECO:0007669"/>
    <property type="project" value="TreeGrafter"/>
</dbReference>
<dbReference type="Gene3D" id="3.40.50.300">
    <property type="entry name" value="P-loop containing nucleotide triphosphate hydrolases"/>
    <property type="match status" value="1"/>
</dbReference>
<reference evidence="5 6" key="1">
    <citation type="journal article" date="2016" name="Nat. Commun.">
        <title>Thousands of microbial genomes shed light on interconnected biogeochemical processes in an aquifer system.</title>
        <authorList>
            <person name="Anantharaman K."/>
            <person name="Brown C.T."/>
            <person name="Hug L.A."/>
            <person name="Sharon I."/>
            <person name="Castelle C.J."/>
            <person name="Probst A.J."/>
            <person name="Thomas B.C."/>
            <person name="Singh A."/>
            <person name="Wilkins M.J."/>
            <person name="Karaoz U."/>
            <person name="Brodie E.L."/>
            <person name="Williams K.H."/>
            <person name="Hubbard S.S."/>
            <person name="Banfield J.F."/>
        </authorList>
    </citation>
    <scope>NUCLEOTIDE SEQUENCE [LARGE SCALE GENOMIC DNA]</scope>
</reference>
<comment type="similarity">
    <text evidence="1">Belongs to the GSP E family.</text>
</comment>
<dbReference type="InterPro" id="IPR001482">
    <property type="entry name" value="T2SS/T4SS_dom"/>
</dbReference>
<protein>
    <recommendedName>
        <fullName evidence="4">AAA+ ATPase domain-containing protein</fullName>
    </recommendedName>
</protein>
<dbReference type="SUPFAM" id="SSF52540">
    <property type="entry name" value="P-loop containing nucleoside triphosphate hydrolases"/>
    <property type="match status" value="1"/>
</dbReference>
<evidence type="ECO:0000256" key="3">
    <source>
        <dbReference type="ARBA" id="ARBA00022840"/>
    </source>
</evidence>
<keyword evidence="3" id="KW-0067">ATP-binding</keyword>
<sequence length="579" mass="63107">MAARNIFPQDVSSTNQKTLADILVAKGVLDSEHARQVKFSEIQTGKSQEDILSEQNVVSEADLVRAKAELYNVTYVDLDTQPASPEALSSLPQQVAERFGVFPITVDLTNKVIVIAMKDPLDLAAISFVEQKTGLRVDPRAAEPTKIANYIASGYSTSLAKEVTEALKEVAPEKKRVQILDMGVGGVIREERVAEVVNHILSFAVKARASDIHIEPQEKMTRVRYRIDGILQEKLTTPKELHEALISRIKILSGMKIDEKRVPQDGRFNFSTGDEDVDLRISTLPTAWGEKVVMRLLKKTGGVPSLSELGLRGRALKNLGDAILRPHGIILICGPTGSGKTTTLYSIIQNISTPKVNIVTLEDPIEYKIAGVNQVQVNPVAGLTFASGLRAFLRQDPNVILVGEIRDQETADLAVQAALTGHLVFSTLHTNDASGALPRLLDMGAEPYLLASSMTAVVAQRVVRKIHADCKEGYSPDAKIVGEIKEGLGPLWKPEGNVSFYKGKGDPECGNTGYYGRVGIFEVLPVTEKVSRLILEKSPASEMDAVAKEEGMISMKQDGFLKVIEGITTIEEVLRVAQE</sequence>